<name>A0A7W8A5T0_9ACTN</name>
<evidence type="ECO:0000256" key="2">
    <source>
        <dbReference type="ARBA" id="ARBA00005466"/>
    </source>
</evidence>
<dbReference type="PROSITE" id="PS51387">
    <property type="entry name" value="FAD_PCMH"/>
    <property type="match status" value="1"/>
</dbReference>
<comment type="caution">
    <text evidence="7">The sequence shown here is derived from an EMBL/GenBank/DDBJ whole genome shotgun (WGS) entry which is preliminary data.</text>
</comment>
<dbReference type="PANTHER" id="PTHR42973:SF39">
    <property type="entry name" value="FAD-BINDING PCMH-TYPE DOMAIN-CONTAINING PROTEIN"/>
    <property type="match status" value="1"/>
</dbReference>
<dbReference type="Gene3D" id="3.30.43.10">
    <property type="entry name" value="Uridine Diphospho-n-acetylenolpyruvylglucosamine Reductase, domain 2"/>
    <property type="match status" value="1"/>
</dbReference>
<dbReference type="InterPro" id="IPR036318">
    <property type="entry name" value="FAD-bd_PCMH-like_sf"/>
</dbReference>
<dbReference type="InterPro" id="IPR006094">
    <property type="entry name" value="Oxid_FAD_bind_N"/>
</dbReference>
<dbReference type="Proteomes" id="UP000568380">
    <property type="component" value="Unassembled WGS sequence"/>
</dbReference>
<keyword evidence="4" id="KW-0274">FAD</keyword>
<dbReference type="AlphaFoldDB" id="A0A7W8A5T0"/>
<evidence type="ECO:0000313" key="8">
    <source>
        <dbReference type="Proteomes" id="UP000568380"/>
    </source>
</evidence>
<dbReference type="Gene3D" id="3.30.465.10">
    <property type="match status" value="1"/>
</dbReference>
<dbReference type="PANTHER" id="PTHR42973">
    <property type="entry name" value="BINDING OXIDOREDUCTASE, PUTATIVE (AFU_ORTHOLOGUE AFUA_1G17690)-RELATED"/>
    <property type="match status" value="1"/>
</dbReference>
<proteinExistence type="inferred from homology"/>
<dbReference type="Pfam" id="PF08031">
    <property type="entry name" value="BBE"/>
    <property type="match status" value="1"/>
</dbReference>
<comment type="similarity">
    <text evidence="2">Belongs to the oxygen-dependent FAD-linked oxidoreductase family.</text>
</comment>
<keyword evidence="3" id="KW-0285">Flavoprotein</keyword>
<dbReference type="Pfam" id="PF01565">
    <property type="entry name" value="FAD_binding_4"/>
    <property type="match status" value="1"/>
</dbReference>
<reference evidence="7 8" key="1">
    <citation type="submission" date="2020-08" db="EMBL/GenBank/DDBJ databases">
        <title>Genomic Encyclopedia of Type Strains, Phase IV (KMG-IV): sequencing the most valuable type-strain genomes for metagenomic binning, comparative biology and taxonomic classification.</title>
        <authorList>
            <person name="Goeker M."/>
        </authorList>
    </citation>
    <scope>NUCLEOTIDE SEQUENCE [LARGE SCALE GENOMIC DNA]</scope>
    <source>
        <strain evidence="7 8">DSM 45385</strain>
    </source>
</reference>
<keyword evidence="5" id="KW-0560">Oxidoreductase</keyword>
<feature type="domain" description="FAD-binding PCMH-type" evidence="6">
    <location>
        <begin position="23"/>
        <end position="187"/>
    </location>
</feature>
<dbReference type="EMBL" id="JACHIN010000006">
    <property type="protein sequence ID" value="MBB5079221.1"/>
    <property type="molecule type" value="Genomic_DNA"/>
</dbReference>
<dbReference type="InterPro" id="IPR016169">
    <property type="entry name" value="FAD-bd_PCMH_sub2"/>
</dbReference>
<dbReference type="GO" id="GO:0016491">
    <property type="term" value="F:oxidoreductase activity"/>
    <property type="evidence" value="ECO:0007669"/>
    <property type="project" value="UniProtKB-KW"/>
</dbReference>
<evidence type="ECO:0000259" key="6">
    <source>
        <dbReference type="PROSITE" id="PS51387"/>
    </source>
</evidence>
<sequence length="440" mass="46807">MKLIHPGEPGYQARRKAFLGTLTERLPALIACCATESDVVAALDLARARGMPFALRGGGHSFADHSSTTGLLIDLSAMKTLVPGPEEVRAGAGVRVGELAESLAAHGRLVPCGWCQDVGVVGAVLGGGYGVLSRLYGLGADHLLAARVVLADGRITDAPEDLLWALRGAGGGNFAVVTEVTLRTRPIVPITVVQAICPYTRAADLVEAWQHHLPEAPGEVNLEIAVICGDEPEEEPYAVLFGAVAGTEEQARKVLADLPPLEQVSLTPLDGPAAARHHAYADGGPGAVTDLPPGERPGLRLNKSGFFPGRLPRAAIDDLLERLAADRVYGEIRDLEFVPWGGAIARANGGAFAHRTPRFLLKQSVQVGFRATGERRHEAHAWLCASWARLTPWTRGVYPNYPDADLPGWPAAYHGESLERLREVKAAYDPGGLFAFAQSL</sequence>
<accession>A0A7W8A5T0</accession>
<dbReference type="SUPFAM" id="SSF56176">
    <property type="entry name" value="FAD-binding/transporter-associated domain-like"/>
    <property type="match status" value="1"/>
</dbReference>
<dbReference type="GO" id="GO:0071949">
    <property type="term" value="F:FAD binding"/>
    <property type="evidence" value="ECO:0007669"/>
    <property type="project" value="InterPro"/>
</dbReference>
<protein>
    <submittedName>
        <fullName evidence="7">FAD/FMN-containing dehydrogenase</fullName>
    </submittedName>
</protein>
<comment type="cofactor">
    <cofactor evidence="1">
        <name>FAD</name>
        <dbReference type="ChEBI" id="CHEBI:57692"/>
    </cofactor>
</comment>
<organism evidence="7 8">
    <name type="scientific">Nonomuraea endophytica</name>
    <dbReference type="NCBI Taxonomy" id="714136"/>
    <lineage>
        <taxon>Bacteria</taxon>
        <taxon>Bacillati</taxon>
        <taxon>Actinomycetota</taxon>
        <taxon>Actinomycetes</taxon>
        <taxon>Streptosporangiales</taxon>
        <taxon>Streptosporangiaceae</taxon>
        <taxon>Nonomuraea</taxon>
    </lineage>
</organism>
<dbReference type="InterPro" id="IPR012951">
    <property type="entry name" value="BBE"/>
</dbReference>
<dbReference type="Gene3D" id="3.40.462.20">
    <property type="match status" value="1"/>
</dbReference>
<evidence type="ECO:0000256" key="5">
    <source>
        <dbReference type="ARBA" id="ARBA00023002"/>
    </source>
</evidence>
<evidence type="ECO:0000256" key="4">
    <source>
        <dbReference type="ARBA" id="ARBA00022827"/>
    </source>
</evidence>
<evidence type="ECO:0000256" key="3">
    <source>
        <dbReference type="ARBA" id="ARBA00022630"/>
    </source>
</evidence>
<gene>
    <name evidence="7" type="ORF">HNR40_004707</name>
</gene>
<dbReference type="InterPro" id="IPR016167">
    <property type="entry name" value="FAD-bd_PCMH_sub1"/>
</dbReference>
<dbReference type="InterPro" id="IPR016166">
    <property type="entry name" value="FAD-bd_PCMH"/>
</dbReference>
<keyword evidence="8" id="KW-1185">Reference proteome</keyword>
<evidence type="ECO:0000313" key="7">
    <source>
        <dbReference type="EMBL" id="MBB5079221.1"/>
    </source>
</evidence>
<evidence type="ECO:0000256" key="1">
    <source>
        <dbReference type="ARBA" id="ARBA00001974"/>
    </source>
</evidence>
<dbReference type="InterPro" id="IPR050416">
    <property type="entry name" value="FAD-linked_Oxidoreductase"/>
</dbReference>
<dbReference type="RefSeq" id="WP_184964690.1">
    <property type="nucleotide sequence ID" value="NZ_JACHIN010000006.1"/>
</dbReference>